<dbReference type="Proteomes" id="UP000604825">
    <property type="component" value="Unassembled WGS sequence"/>
</dbReference>
<dbReference type="GO" id="GO:0016020">
    <property type="term" value="C:membrane"/>
    <property type="evidence" value="ECO:0007669"/>
    <property type="project" value="UniProtKB-SubCell"/>
</dbReference>
<dbReference type="AlphaFoldDB" id="A0A811Q2J5"/>
<evidence type="ECO:0000256" key="1">
    <source>
        <dbReference type="ARBA" id="ARBA00004167"/>
    </source>
</evidence>
<proteinExistence type="predicted"/>
<reference evidence="4" key="1">
    <citation type="submission" date="2020-10" db="EMBL/GenBank/DDBJ databases">
        <authorList>
            <person name="Han B."/>
            <person name="Lu T."/>
            <person name="Zhao Q."/>
            <person name="Huang X."/>
            <person name="Zhao Y."/>
        </authorList>
    </citation>
    <scope>NUCLEOTIDE SEQUENCE</scope>
</reference>
<dbReference type="OrthoDB" id="786317at2759"/>
<evidence type="ECO:0000313" key="5">
    <source>
        <dbReference type="Proteomes" id="UP000604825"/>
    </source>
</evidence>
<keyword evidence="5" id="KW-1185">Reference proteome</keyword>
<dbReference type="EMBL" id="CAJGYO010000008">
    <property type="protein sequence ID" value="CAD6250180.1"/>
    <property type="molecule type" value="Genomic_DNA"/>
</dbReference>
<dbReference type="InterPro" id="IPR025287">
    <property type="entry name" value="WAK_GUB"/>
</dbReference>
<evidence type="ECO:0000256" key="2">
    <source>
        <dbReference type="ARBA" id="ARBA00022729"/>
    </source>
</evidence>
<feature type="domain" description="Wall-associated receptor kinase galacturonan-binding" evidence="3">
    <location>
        <begin position="231"/>
        <end position="290"/>
    </location>
</feature>
<evidence type="ECO:0000313" key="4">
    <source>
        <dbReference type="EMBL" id="CAD6250180.1"/>
    </source>
</evidence>
<evidence type="ECO:0000259" key="3">
    <source>
        <dbReference type="Pfam" id="PF13947"/>
    </source>
</evidence>
<sequence>MAFALAAMPPAFAALGDNGGILYIPSAASLAHHCPSSCGNIDITYPFGIGAGCFQQGFELTCNYTSQPPKLFLGNSTTQVTYISIGDSNLVYVPAMFFNGTSMEEYGFQGTIVRADKMAAQSHPLHPGIMAFMSIGDHYMENATDLFSSWTNASKIDDAALWVAIMDQPSCKITQMNKASYACCGTDSICRNASHGGYTCDCSNDFYTSNAYLSDGCMLKQDYNPKPKEHCRRSCGNMTIPFPFGLEEDCYGNKRFKLNCTAGNTTLFSSGSAQYHVINVSVEDGTLIVSNTLNNNASSKKEMVIVNTNEQGDTDFEGPVEDQFDFLWNMTLL</sequence>
<dbReference type="GO" id="GO:0030247">
    <property type="term" value="F:polysaccharide binding"/>
    <property type="evidence" value="ECO:0007669"/>
    <property type="project" value="InterPro"/>
</dbReference>
<comment type="subcellular location">
    <subcellularLocation>
        <location evidence="1">Membrane</location>
        <topology evidence="1">Single-pass membrane protein</topology>
    </subcellularLocation>
</comment>
<accession>A0A811Q2J5</accession>
<dbReference type="PANTHER" id="PTHR33491">
    <property type="entry name" value="OSJNBA0016N04.9 PROTEIN"/>
    <property type="match status" value="1"/>
</dbReference>
<organism evidence="4 5">
    <name type="scientific">Miscanthus lutarioriparius</name>
    <dbReference type="NCBI Taxonomy" id="422564"/>
    <lineage>
        <taxon>Eukaryota</taxon>
        <taxon>Viridiplantae</taxon>
        <taxon>Streptophyta</taxon>
        <taxon>Embryophyta</taxon>
        <taxon>Tracheophyta</taxon>
        <taxon>Spermatophyta</taxon>
        <taxon>Magnoliopsida</taxon>
        <taxon>Liliopsida</taxon>
        <taxon>Poales</taxon>
        <taxon>Poaceae</taxon>
        <taxon>PACMAD clade</taxon>
        <taxon>Panicoideae</taxon>
        <taxon>Andropogonodae</taxon>
        <taxon>Andropogoneae</taxon>
        <taxon>Saccharinae</taxon>
        <taxon>Miscanthus</taxon>
    </lineage>
</organism>
<gene>
    <name evidence="4" type="ORF">NCGR_LOCUS33974</name>
</gene>
<comment type="caution">
    <text evidence="4">The sequence shown here is derived from an EMBL/GenBank/DDBJ whole genome shotgun (WGS) entry which is preliminary data.</text>
</comment>
<dbReference type="Pfam" id="PF13947">
    <property type="entry name" value="GUB_WAK_bind"/>
    <property type="match status" value="2"/>
</dbReference>
<feature type="domain" description="Wall-associated receptor kinase galacturonan-binding" evidence="3">
    <location>
        <begin position="34"/>
        <end position="90"/>
    </location>
</feature>
<protein>
    <recommendedName>
        <fullName evidence="3">Wall-associated receptor kinase galacturonan-binding domain-containing protein</fullName>
    </recommendedName>
</protein>
<keyword evidence="2" id="KW-0732">Signal</keyword>
<name>A0A811Q2J5_9POAL</name>